<protein>
    <recommendedName>
        <fullName evidence="1">VWFA domain-containing protein</fullName>
    </recommendedName>
</protein>
<dbReference type="InterPro" id="IPR006616">
    <property type="entry name" value="DM9_repeat"/>
</dbReference>
<dbReference type="PANTHER" id="PTHR34706:SF1">
    <property type="entry name" value="VWFA DOMAIN-CONTAINING PROTEIN"/>
    <property type="match status" value="1"/>
</dbReference>
<dbReference type="PANTHER" id="PTHR34706">
    <property type="entry name" value="SLR1338 PROTEIN"/>
    <property type="match status" value="1"/>
</dbReference>
<keyword evidence="3" id="KW-1185">Reference proteome</keyword>
<evidence type="ECO:0000313" key="2">
    <source>
        <dbReference type="EMBL" id="KAF9446270.1"/>
    </source>
</evidence>
<evidence type="ECO:0000259" key="1">
    <source>
        <dbReference type="PROSITE" id="PS50234"/>
    </source>
</evidence>
<dbReference type="Proteomes" id="UP000807342">
    <property type="component" value="Unassembled WGS sequence"/>
</dbReference>
<comment type="caution">
    <text evidence="2">The sequence shown here is derived from an EMBL/GenBank/DDBJ whole genome shotgun (WGS) entry which is preliminary data.</text>
</comment>
<dbReference type="InterPro" id="IPR002035">
    <property type="entry name" value="VWF_A"/>
</dbReference>
<dbReference type="PROSITE" id="PS50234">
    <property type="entry name" value="VWFA"/>
    <property type="match status" value="1"/>
</dbReference>
<dbReference type="AlphaFoldDB" id="A0A9P5XAX4"/>
<reference evidence="2" key="1">
    <citation type="submission" date="2020-11" db="EMBL/GenBank/DDBJ databases">
        <authorList>
            <consortium name="DOE Joint Genome Institute"/>
            <person name="Ahrendt S."/>
            <person name="Riley R."/>
            <person name="Andreopoulos W."/>
            <person name="Labutti K."/>
            <person name="Pangilinan J."/>
            <person name="Ruiz-Duenas F.J."/>
            <person name="Barrasa J.M."/>
            <person name="Sanchez-Garcia M."/>
            <person name="Camarero S."/>
            <person name="Miyauchi S."/>
            <person name="Serrano A."/>
            <person name="Linde D."/>
            <person name="Babiker R."/>
            <person name="Drula E."/>
            <person name="Ayuso-Fernandez I."/>
            <person name="Pacheco R."/>
            <person name="Padilla G."/>
            <person name="Ferreira P."/>
            <person name="Barriuso J."/>
            <person name="Kellner H."/>
            <person name="Castanera R."/>
            <person name="Alfaro M."/>
            <person name="Ramirez L."/>
            <person name="Pisabarro A.G."/>
            <person name="Kuo A."/>
            <person name="Tritt A."/>
            <person name="Lipzen A."/>
            <person name="He G."/>
            <person name="Yan M."/>
            <person name="Ng V."/>
            <person name="Cullen D."/>
            <person name="Martin F."/>
            <person name="Rosso M.-N."/>
            <person name="Henrissat B."/>
            <person name="Hibbett D."/>
            <person name="Martinez A.T."/>
            <person name="Grigoriev I.V."/>
        </authorList>
    </citation>
    <scope>NUCLEOTIDE SEQUENCE</scope>
    <source>
        <strain evidence="2">MF-IS2</strain>
    </source>
</reference>
<sequence length="426" mass="47684">MSAFNLIESIHGAEKKPRTAQQWEEISRTNTQKVTQAGSNVPLAWVLVHGKNIPPNAIVAGEDKRRPLYIARTFYEANLGQAGQHLERGASFAYNGKEVHLDTYEVLVPLQQTIKYQISDSHFISNIPRISRSNDQSFDPILLQKLRRRELLGHRAVKIVMVVDDSISMAGTLWCQARSALTGLVSIIEADFNTNGIDLFFMNSPKYETNIRDRHRIETIFDTVDAEGATPVGRKLQEIFTRYLPLVEDPNSTSPPIIVMVITDGVPTDDVDKVIVEGARRLDRNNVPIHRFGISFVQIGNDPDAAEFLRELDDDISDQHQCRDMVDATPFDPKDPEFTREVFLKCVLGSIDPYYDQVRQNSSFVYASSTTSMYAASNGSASPYATPMMPTHPIHSPPPMMPTHPMHSPSPMHSTLMQGMPVPLAN</sequence>
<accession>A0A9P5XAX4</accession>
<dbReference type="InterPro" id="IPR036465">
    <property type="entry name" value="vWFA_dom_sf"/>
</dbReference>
<gene>
    <name evidence="2" type="ORF">P691DRAFT_733578</name>
</gene>
<evidence type="ECO:0000313" key="3">
    <source>
        <dbReference type="Proteomes" id="UP000807342"/>
    </source>
</evidence>
<dbReference type="SUPFAM" id="SSF53300">
    <property type="entry name" value="vWA-like"/>
    <property type="match status" value="1"/>
</dbReference>
<dbReference type="SMART" id="SM00327">
    <property type="entry name" value="VWA"/>
    <property type="match status" value="1"/>
</dbReference>
<dbReference type="OrthoDB" id="2142040at2759"/>
<name>A0A9P5XAX4_9AGAR</name>
<organism evidence="2 3">
    <name type="scientific">Macrolepiota fuliginosa MF-IS2</name>
    <dbReference type="NCBI Taxonomy" id="1400762"/>
    <lineage>
        <taxon>Eukaryota</taxon>
        <taxon>Fungi</taxon>
        <taxon>Dikarya</taxon>
        <taxon>Basidiomycota</taxon>
        <taxon>Agaricomycotina</taxon>
        <taxon>Agaricomycetes</taxon>
        <taxon>Agaricomycetidae</taxon>
        <taxon>Agaricales</taxon>
        <taxon>Agaricineae</taxon>
        <taxon>Agaricaceae</taxon>
        <taxon>Macrolepiota</taxon>
    </lineage>
</organism>
<dbReference type="EMBL" id="MU151254">
    <property type="protein sequence ID" value="KAF9446270.1"/>
    <property type="molecule type" value="Genomic_DNA"/>
</dbReference>
<feature type="domain" description="VWFA" evidence="1">
    <location>
        <begin position="158"/>
        <end position="358"/>
    </location>
</feature>
<dbReference type="SMART" id="SM00696">
    <property type="entry name" value="DM9"/>
    <property type="match status" value="1"/>
</dbReference>
<dbReference type="Gene3D" id="3.40.50.410">
    <property type="entry name" value="von Willebrand factor, type A domain"/>
    <property type="match status" value="1"/>
</dbReference>
<dbReference type="Pfam" id="PF00092">
    <property type="entry name" value="VWA"/>
    <property type="match status" value="1"/>
</dbReference>
<proteinExistence type="predicted"/>